<dbReference type="InterPro" id="IPR000182">
    <property type="entry name" value="GNAT_dom"/>
</dbReference>
<dbReference type="Pfam" id="PF00583">
    <property type="entry name" value="Acetyltransf_1"/>
    <property type="match status" value="1"/>
</dbReference>
<protein>
    <submittedName>
        <fullName evidence="2">GNAT family N-acetyltransferase</fullName>
    </submittedName>
</protein>
<dbReference type="OrthoDB" id="9796171at2"/>
<dbReference type="Gene3D" id="3.40.630.30">
    <property type="match status" value="1"/>
</dbReference>
<gene>
    <name evidence="2" type="ORF">DX908_02495</name>
</gene>
<sequence length="211" mass="24287">MSLPAYDSSRTKPILYDGVRVARTLNDLQAAFAVRTAVYMEGQDCPYNEEFDGNDFTATHLVYYKQGEPVATVRIRYFADFVKFERVAVLKRHRNSRAAFIMVKAAIEFVRKKSYTKIYGTIQEGLEKFWEYFGGRALNRSDNLKFSERSYSEILIEVPPHEEPLKLESDPFVLMAPEGQWDMTGILERSAVRGSVPSEHVARKRTAERVL</sequence>
<proteinExistence type="predicted"/>
<dbReference type="InterPro" id="IPR016181">
    <property type="entry name" value="Acyl_CoA_acyltransferase"/>
</dbReference>
<evidence type="ECO:0000313" key="3">
    <source>
        <dbReference type="Proteomes" id="UP000264589"/>
    </source>
</evidence>
<evidence type="ECO:0000313" key="2">
    <source>
        <dbReference type="EMBL" id="RFB04251.1"/>
    </source>
</evidence>
<dbReference type="RefSeq" id="WP_116390879.1">
    <property type="nucleotide sequence ID" value="NZ_CAXQPM010000029.1"/>
</dbReference>
<organism evidence="2 3">
    <name type="scientific">Parvularcula marina</name>
    <dbReference type="NCBI Taxonomy" id="2292771"/>
    <lineage>
        <taxon>Bacteria</taxon>
        <taxon>Pseudomonadati</taxon>
        <taxon>Pseudomonadota</taxon>
        <taxon>Alphaproteobacteria</taxon>
        <taxon>Parvularculales</taxon>
        <taxon>Parvularculaceae</taxon>
        <taxon>Parvularcula</taxon>
    </lineage>
</organism>
<keyword evidence="3" id="KW-1185">Reference proteome</keyword>
<dbReference type="EMBL" id="QUQO01000001">
    <property type="protein sequence ID" value="RFB04251.1"/>
    <property type="molecule type" value="Genomic_DNA"/>
</dbReference>
<reference evidence="2 3" key="1">
    <citation type="submission" date="2018-08" db="EMBL/GenBank/DDBJ databases">
        <title>Parvularcula sp. SM1705, isolated from surface water of the South Sea China.</title>
        <authorList>
            <person name="Sun L."/>
        </authorList>
    </citation>
    <scope>NUCLEOTIDE SEQUENCE [LARGE SCALE GENOMIC DNA]</scope>
    <source>
        <strain evidence="2 3">SM1705</strain>
    </source>
</reference>
<accession>A0A371RFM7</accession>
<feature type="domain" description="N-acetyltransferase" evidence="1">
    <location>
        <begin position="17"/>
        <end position="157"/>
    </location>
</feature>
<dbReference type="Proteomes" id="UP000264589">
    <property type="component" value="Unassembled WGS sequence"/>
</dbReference>
<comment type="caution">
    <text evidence="2">The sequence shown here is derived from an EMBL/GenBank/DDBJ whole genome shotgun (WGS) entry which is preliminary data.</text>
</comment>
<name>A0A371RFM7_9PROT</name>
<dbReference type="SUPFAM" id="SSF55729">
    <property type="entry name" value="Acyl-CoA N-acyltransferases (Nat)"/>
    <property type="match status" value="1"/>
</dbReference>
<dbReference type="AlphaFoldDB" id="A0A371RFM7"/>
<dbReference type="GO" id="GO:0016747">
    <property type="term" value="F:acyltransferase activity, transferring groups other than amino-acyl groups"/>
    <property type="evidence" value="ECO:0007669"/>
    <property type="project" value="InterPro"/>
</dbReference>
<dbReference type="FunCoup" id="A0A371RFM7">
    <property type="interactions" value="45"/>
</dbReference>
<dbReference type="PROSITE" id="PS51186">
    <property type="entry name" value="GNAT"/>
    <property type="match status" value="1"/>
</dbReference>
<evidence type="ECO:0000259" key="1">
    <source>
        <dbReference type="PROSITE" id="PS51186"/>
    </source>
</evidence>
<dbReference type="CDD" id="cd04301">
    <property type="entry name" value="NAT_SF"/>
    <property type="match status" value="1"/>
</dbReference>
<dbReference type="InParanoid" id="A0A371RFM7"/>
<keyword evidence="2" id="KW-0808">Transferase</keyword>